<dbReference type="Proteomes" id="UP000324222">
    <property type="component" value="Unassembled WGS sequence"/>
</dbReference>
<dbReference type="EMBL" id="VSRR010001257">
    <property type="protein sequence ID" value="MPC23827.1"/>
    <property type="molecule type" value="Genomic_DNA"/>
</dbReference>
<comment type="caution">
    <text evidence="1">The sequence shown here is derived from an EMBL/GenBank/DDBJ whole genome shotgun (WGS) entry which is preliminary data.</text>
</comment>
<gene>
    <name evidence="1" type="ORF">E2C01_016892</name>
</gene>
<dbReference type="AlphaFoldDB" id="A0A5B7DRQ0"/>
<keyword evidence="2" id="KW-1185">Reference proteome</keyword>
<organism evidence="1 2">
    <name type="scientific">Portunus trituberculatus</name>
    <name type="common">Swimming crab</name>
    <name type="synonym">Neptunus trituberculatus</name>
    <dbReference type="NCBI Taxonomy" id="210409"/>
    <lineage>
        <taxon>Eukaryota</taxon>
        <taxon>Metazoa</taxon>
        <taxon>Ecdysozoa</taxon>
        <taxon>Arthropoda</taxon>
        <taxon>Crustacea</taxon>
        <taxon>Multicrustacea</taxon>
        <taxon>Malacostraca</taxon>
        <taxon>Eumalacostraca</taxon>
        <taxon>Eucarida</taxon>
        <taxon>Decapoda</taxon>
        <taxon>Pleocyemata</taxon>
        <taxon>Brachyura</taxon>
        <taxon>Eubrachyura</taxon>
        <taxon>Portunoidea</taxon>
        <taxon>Portunidae</taxon>
        <taxon>Portuninae</taxon>
        <taxon>Portunus</taxon>
    </lineage>
</organism>
<sequence>MIRNACRRNGDYEHLKFEFDNEGYCIVHHRITTSCQSYESIARATNLQVVDVDEEIGDAHVCAALCQVTGEARPAAVVERRAPLPSVRRIHDLQAKVEGIGQNVEQTNVDP</sequence>
<accession>A0A5B7DRQ0</accession>
<protein>
    <submittedName>
        <fullName evidence="1">Uncharacterized protein</fullName>
    </submittedName>
</protein>
<name>A0A5B7DRQ0_PORTR</name>
<proteinExistence type="predicted"/>
<evidence type="ECO:0000313" key="1">
    <source>
        <dbReference type="EMBL" id="MPC23827.1"/>
    </source>
</evidence>
<evidence type="ECO:0000313" key="2">
    <source>
        <dbReference type="Proteomes" id="UP000324222"/>
    </source>
</evidence>
<reference evidence="1 2" key="1">
    <citation type="submission" date="2019-05" db="EMBL/GenBank/DDBJ databases">
        <title>Another draft genome of Portunus trituberculatus and its Hox gene families provides insights of decapod evolution.</title>
        <authorList>
            <person name="Jeong J.-H."/>
            <person name="Song I."/>
            <person name="Kim S."/>
            <person name="Choi T."/>
            <person name="Kim D."/>
            <person name="Ryu S."/>
            <person name="Kim W."/>
        </authorList>
    </citation>
    <scope>NUCLEOTIDE SEQUENCE [LARGE SCALE GENOMIC DNA]</scope>
    <source>
        <tissue evidence="1">Muscle</tissue>
    </source>
</reference>